<feature type="transmembrane region" description="Helical" evidence="1">
    <location>
        <begin position="182"/>
        <end position="202"/>
    </location>
</feature>
<proteinExistence type="predicted"/>
<dbReference type="AlphaFoldDB" id="A0A1E8BFR7"/>
<name>A0A1E8BFR7_BACMY</name>
<evidence type="ECO:0000313" key="3">
    <source>
        <dbReference type="Proteomes" id="UP000175835"/>
    </source>
</evidence>
<comment type="caution">
    <text evidence="2">The sequence shown here is derived from an EMBL/GenBank/DDBJ whole genome shotgun (WGS) entry which is preliminary data.</text>
</comment>
<dbReference type="Proteomes" id="UP000175835">
    <property type="component" value="Unassembled WGS sequence"/>
</dbReference>
<feature type="transmembrane region" description="Helical" evidence="1">
    <location>
        <begin position="42"/>
        <end position="61"/>
    </location>
</feature>
<evidence type="ECO:0000256" key="1">
    <source>
        <dbReference type="SAM" id="Phobius"/>
    </source>
</evidence>
<feature type="transmembrane region" description="Helical" evidence="1">
    <location>
        <begin position="12"/>
        <end position="30"/>
    </location>
</feature>
<accession>A0A1E8BFR7</accession>
<dbReference type="PATRIC" id="fig|86662.23.peg.5144"/>
<reference evidence="2 3" key="1">
    <citation type="submission" date="2016-05" db="EMBL/GenBank/DDBJ databases">
        <title>Bacillus thuringiensis and Bacillus weihenstephanensis as novel biocontrol agents of wilt causing Verticillium species.</title>
        <authorList>
            <person name="Hollensteiner J."/>
            <person name="Wemheuer F."/>
            <person name="Harting R."/>
            <person name="Kolarzyk A."/>
            <person name="Diaz-Valerio S."/>
            <person name="Poehlein A."/>
            <person name="Brzuszkiewicz E."/>
            <person name="Nesemann K."/>
            <person name="Braus-Stromeyer S."/>
            <person name="Braus G."/>
            <person name="Daniel R."/>
            <person name="Liesegang H."/>
        </authorList>
    </citation>
    <scope>NUCLEOTIDE SEQUENCE [LARGE SCALE GENOMIC DNA]</scope>
    <source>
        <strain evidence="2 3">GOE11</strain>
    </source>
</reference>
<protein>
    <recommendedName>
        <fullName evidence="4">DUF3169 domain-containing protein</fullName>
    </recommendedName>
</protein>
<evidence type="ECO:0008006" key="4">
    <source>
        <dbReference type="Google" id="ProtNLM"/>
    </source>
</evidence>
<dbReference type="EMBL" id="LXLX01000050">
    <property type="protein sequence ID" value="OFD88047.1"/>
    <property type="molecule type" value="Genomic_DNA"/>
</dbReference>
<organism evidence="2 3">
    <name type="scientific">Bacillus mycoides</name>
    <dbReference type="NCBI Taxonomy" id="1405"/>
    <lineage>
        <taxon>Bacteria</taxon>
        <taxon>Bacillati</taxon>
        <taxon>Bacillota</taxon>
        <taxon>Bacilli</taxon>
        <taxon>Bacillales</taxon>
        <taxon>Bacillaceae</taxon>
        <taxon>Bacillus</taxon>
        <taxon>Bacillus cereus group</taxon>
    </lineage>
</organism>
<keyword evidence="1" id="KW-0472">Membrane</keyword>
<keyword evidence="1" id="KW-1133">Transmembrane helix</keyword>
<sequence length="235" mass="27185">MESRLKKQFNILGKFLLSMIFGFFASYIALDLLSDEPRKLSPNILLGVCTIFGVVMIYYTWKNTRMLAKARDEEESVQGRKLGIIIMYLRVGDIVMQAWFVYAIITCRRALIHDENVSFTVWNLVAATACLTIVVIIGIITKNRYNKLYPEQGVTYMESMKMWTKNADEGLKHIVHEAGYKAYEFTNTVLALAWWAAVIYTATSDINFVLLGLISFIWILHIGKFMYEMHKKMIY</sequence>
<keyword evidence="1" id="KW-0812">Transmembrane</keyword>
<feature type="transmembrane region" description="Helical" evidence="1">
    <location>
        <begin position="208"/>
        <end position="227"/>
    </location>
</feature>
<evidence type="ECO:0000313" key="2">
    <source>
        <dbReference type="EMBL" id="OFD88047.1"/>
    </source>
</evidence>
<feature type="transmembrane region" description="Helical" evidence="1">
    <location>
        <begin position="82"/>
        <end position="105"/>
    </location>
</feature>
<gene>
    <name evidence="2" type="ORF">BWGOE11_51450</name>
</gene>
<dbReference type="RefSeq" id="WP_002112712.1">
    <property type="nucleotide sequence ID" value="NZ_CP036132.1"/>
</dbReference>
<feature type="transmembrane region" description="Helical" evidence="1">
    <location>
        <begin position="117"/>
        <end position="140"/>
    </location>
</feature>